<dbReference type="Pfam" id="PF02729">
    <property type="entry name" value="OTCace_N"/>
    <property type="match status" value="1"/>
</dbReference>
<reference evidence="5 6" key="1">
    <citation type="submission" date="2019-03" db="EMBL/GenBank/DDBJ databases">
        <title>Draft Genome Sequence of Desulfosporosinus fructosivorans Strain 63.6F, Isolated from Marine Sediment in the Baltic Sea.</title>
        <authorList>
            <person name="Hausmann B."/>
            <person name="Vandieken V."/>
            <person name="Pjevac P."/>
            <person name="Schreck K."/>
            <person name="Herbold C.W."/>
            <person name="Loy A."/>
        </authorList>
    </citation>
    <scope>NUCLEOTIDE SEQUENCE [LARGE SCALE GENOMIC DNA]</scope>
    <source>
        <strain evidence="5 6">63.6F</strain>
    </source>
</reference>
<dbReference type="PRINTS" id="PR00102">
    <property type="entry name" value="OTCASE"/>
</dbReference>
<dbReference type="PRINTS" id="PR00100">
    <property type="entry name" value="AOTCASE"/>
</dbReference>
<comment type="caution">
    <text evidence="5">The sequence shown here is derived from an EMBL/GenBank/DDBJ whole genome shotgun (WGS) entry which is preliminary data.</text>
</comment>
<dbReference type="Gene3D" id="3.40.50.1370">
    <property type="entry name" value="Aspartate/ornithine carbamoyltransferase"/>
    <property type="match status" value="2"/>
</dbReference>
<feature type="domain" description="Aspartate/ornithine carbamoyltransferase carbamoyl-P binding" evidence="4">
    <location>
        <begin position="2"/>
        <end position="136"/>
    </location>
</feature>
<dbReference type="PANTHER" id="PTHR45753:SF3">
    <property type="entry name" value="ORNITHINE TRANSCARBAMYLASE, MITOCHONDRIAL"/>
    <property type="match status" value="1"/>
</dbReference>
<dbReference type="InterPro" id="IPR002292">
    <property type="entry name" value="Orn/put_carbamltrans"/>
</dbReference>
<dbReference type="SUPFAM" id="SSF53671">
    <property type="entry name" value="Aspartate/ornithine carbamoyltransferase"/>
    <property type="match status" value="1"/>
</dbReference>
<dbReference type="InterPro" id="IPR006130">
    <property type="entry name" value="Asp/Orn_carbamoylTrfase"/>
</dbReference>
<dbReference type="InterPro" id="IPR036901">
    <property type="entry name" value="Asp/Orn_carbamoylTrfase_sf"/>
</dbReference>
<keyword evidence="6" id="KW-1185">Reference proteome</keyword>
<evidence type="ECO:0000313" key="5">
    <source>
        <dbReference type="EMBL" id="TGE34816.1"/>
    </source>
</evidence>
<dbReference type="RefSeq" id="WP_135553058.1">
    <property type="nucleotide sequence ID" value="NZ_SPQQ01000028.1"/>
</dbReference>
<evidence type="ECO:0000313" key="6">
    <source>
        <dbReference type="Proteomes" id="UP000298460"/>
    </source>
</evidence>
<dbReference type="PANTHER" id="PTHR45753">
    <property type="entry name" value="ORNITHINE CARBAMOYLTRANSFERASE, MITOCHONDRIAL"/>
    <property type="match status" value="1"/>
</dbReference>
<organism evidence="5 6">
    <name type="scientific">Desulfosporosinus fructosivorans</name>
    <dbReference type="NCBI Taxonomy" id="2018669"/>
    <lineage>
        <taxon>Bacteria</taxon>
        <taxon>Bacillati</taxon>
        <taxon>Bacillota</taxon>
        <taxon>Clostridia</taxon>
        <taxon>Eubacteriales</taxon>
        <taxon>Desulfitobacteriaceae</taxon>
        <taxon>Desulfosporosinus</taxon>
    </lineage>
</organism>
<dbReference type="InterPro" id="IPR006132">
    <property type="entry name" value="Asp/Orn_carbamoyltranf_P-bd"/>
</dbReference>
<sequence length="280" mass="31501">MRNLIRISDLTMDEVVGVFNKASELEKASNYKKLLKNKTFVLFFPDSSIRTRVTFEKGISSLGGQVILFPSETLDKKEDIKDVVSYLTNWADGIVVRHNDIKLIEKICKYSTIPVINAMTSENHPCEILADLYSISKIRKNYLDLNYIYIGGDGNIGRAWVEASKTLGINLTQVCPKGFEIDINSKTFNISNSINEVIVKSDIVLTDSISQNKELFAPYQVTINLMSKANSNALLNPCPPFFRGEEVSSGVIDSSYFVGYEFKKTLLYVQQAIILFCCEN</sequence>
<evidence type="ECO:0000259" key="4">
    <source>
        <dbReference type="Pfam" id="PF02729"/>
    </source>
</evidence>
<dbReference type="GO" id="GO:0004585">
    <property type="term" value="F:ornithine carbamoyltransferase activity"/>
    <property type="evidence" value="ECO:0007669"/>
    <property type="project" value="UniProtKB-ARBA"/>
</dbReference>
<dbReference type="AlphaFoldDB" id="A0A4Z0QZN4"/>
<dbReference type="GO" id="GO:0016597">
    <property type="term" value="F:amino acid binding"/>
    <property type="evidence" value="ECO:0007669"/>
    <property type="project" value="InterPro"/>
</dbReference>
<accession>A0A4Z0QZN4</accession>
<evidence type="ECO:0000256" key="2">
    <source>
        <dbReference type="RuleBase" id="RU003634"/>
    </source>
</evidence>
<name>A0A4Z0QZN4_9FIRM</name>
<dbReference type="OrthoDB" id="9802587at2"/>
<gene>
    <name evidence="5" type="ORF">E4K67_28755</name>
</gene>
<dbReference type="Pfam" id="PF00185">
    <property type="entry name" value="OTCace"/>
    <property type="match status" value="1"/>
</dbReference>
<comment type="similarity">
    <text evidence="2">Belongs to the aspartate/ornithine carbamoyltransferase superfamily.</text>
</comment>
<protein>
    <submittedName>
        <fullName evidence="5">Peptide transporter</fullName>
    </submittedName>
</protein>
<dbReference type="EMBL" id="SPQQ01000028">
    <property type="protein sequence ID" value="TGE34816.1"/>
    <property type="molecule type" value="Genomic_DNA"/>
</dbReference>
<proteinExistence type="inferred from homology"/>
<dbReference type="InterPro" id="IPR006131">
    <property type="entry name" value="Asp_carbamoyltransf_Asp/Orn-bd"/>
</dbReference>
<dbReference type="GO" id="GO:0042450">
    <property type="term" value="P:L-arginine biosynthetic process via ornithine"/>
    <property type="evidence" value="ECO:0007669"/>
    <property type="project" value="TreeGrafter"/>
</dbReference>
<feature type="domain" description="Aspartate/ornithine carbamoyltransferase Asp/Orn-binding" evidence="3">
    <location>
        <begin position="145"/>
        <end position="276"/>
    </location>
</feature>
<evidence type="ECO:0000259" key="3">
    <source>
        <dbReference type="Pfam" id="PF00185"/>
    </source>
</evidence>
<dbReference type="Proteomes" id="UP000298460">
    <property type="component" value="Unassembled WGS sequence"/>
</dbReference>
<dbReference type="GO" id="GO:0019240">
    <property type="term" value="P:citrulline biosynthetic process"/>
    <property type="evidence" value="ECO:0007669"/>
    <property type="project" value="TreeGrafter"/>
</dbReference>
<evidence type="ECO:0000256" key="1">
    <source>
        <dbReference type="ARBA" id="ARBA00022679"/>
    </source>
</evidence>
<keyword evidence="1 2" id="KW-0808">Transferase</keyword>